<keyword evidence="3" id="KW-0645">Protease</keyword>
<feature type="domain" description="Peptidase M13 C-terminal" evidence="9">
    <location>
        <begin position="658"/>
        <end position="722"/>
    </location>
</feature>
<evidence type="ECO:0008006" key="13">
    <source>
        <dbReference type="Google" id="ProtNLM"/>
    </source>
</evidence>
<dbReference type="GO" id="GO:0004222">
    <property type="term" value="F:metalloendopeptidase activity"/>
    <property type="evidence" value="ECO:0007669"/>
    <property type="project" value="InterPro"/>
</dbReference>
<dbReference type="GO" id="GO:0016485">
    <property type="term" value="P:protein processing"/>
    <property type="evidence" value="ECO:0007669"/>
    <property type="project" value="TreeGrafter"/>
</dbReference>
<feature type="domain" description="Peptidase M13 C-terminal" evidence="9">
    <location>
        <begin position="742"/>
        <end position="830"/>
    </location>
</feature>
<evidence type="ECO:0000259" key="9">
    <source>
        <dbReference type="Pfam" id="PF01431"/>
    </source>
</evidence>
<dbReference type="Pfam" id="PF01431">
    <property type="entry name" value="Peptidase_M13"/>
    <property type="match status" value="2"/>
</dbReference>
<keyword evidence="8" id="KW-0812">Transmembrane</keyword>
<evidence type="ECO:0000256" key="8">
    <source>
        <dbReference type="SAM" id="Phobius"/>
    </source>
</evidence>
<evidence type="ECO:0000256" key="2">
    <source>
        <dbReference type="ARBA" id="ARBA00007357"/>
    </source>
</evidence>
<proteinExistence type="inferred from homology"/>
<dbReference type="InterPro" id="IPR008753">
    <property type="entry name" value="Peptidase_M13_N"/>
</dbReference>
<keyword evidence="8" id="KW-1133">Transmembrane helix</keyword>
<dbReference type="SUPFAM" id="SSF55486">
    <property type="entry name" value="Metalloproteases ('zincins'), catalytic domain"/>
    <property type="match status" value="1"/>
</dbReference>
<name>A0A9J6D4S1_RHIMP</name>
<dbReference type="Gene3D" id="1.10.1380.10">
    <property type="entry name" value="Neutral endopeptidase , domain2"/>
    <property type="match status" value="1"/>
</dbReference>
<gene>
    <name evidence="11" type="ORF">HPB51_010247</name>
</gene>
<dbReference type="VEuPathDB" id="VectorBase:LOC119177816"/>
<comment type="cofactor">
    <cofactor evidence="1">
        <name>Zn(2+)</name>
        <dbReference type="ChEBI" id="CHEBI:29105"/>
    </cofactor>
</comment>
<reference evidence="11" key="2">
    <citation type="submission" date="2021-09" db="EMBL/GenBank/DDBJ databases">
        <authorList>
            <person name="Jia N."/>
            <person name="Wang J."/>
            <person name="Shi W."/>
            <person name="Du L."/>
            <person name="Sun Y."/>
            <person name="Zhan W."/>
            <person name="Jiang J."/>
            <person name="Wang Q."/>
            <person name="Zhang B."/>
            <person name="Ji P."/>
            <person name="Sakyi L.B."/>
            <person name="Cui X."/>
            <person name="Yuan T."/>
            <person name="Jiang B."/>
            <person name="Yang W."/>
            <person name="Lam T.T.-Y."/>
            <person name="Chang Q."/>
            <person name="Ding S."/>
            <person name="Wang X."/>
            <person name="Zhu J."/>
            <person name="Ruan X."/>
            <person name="Zhao L."/>
            <person name="Wei J."/>
            <person name="Que T."/>
            <person name="Du C."/>
            <person name="Cheng J."/>
            <person name="Dai P."/>
            <person name="Han X."/>
            <person name="Huang E."/>
            <person name="Gao Y."/>
            <person name="Liu J."/>
            <person name="Shao H."/>
            <person name="Ye R."/>
            <person name="Li L."/>
            <person name="Wei W."/>
            <person name="Wang X."/>
            <person name="Wang C."/>
            <person name="Huo Q."/>
            <person name="Li W."/>
            <person name="Guo W."/>
            <person name="Chen H."/>
            <person name="Chen S."/>
            <person name="Zhou L."/>
            <person name="Zhou L."/>
            <person name="Ni X."/>
            <person name="Tian J."/>
            <person name="Zhou Y."/>
            <person name="Sheng Y."/>
            <person name="Liu T."/>
            <person name="Pan Y."/>
            <person name="Xia L."/>
            <person name="Li J."/>
            <person name="Zhao F."/>
            <person name="Cao W."/>
        </authorList>
    </citation>
    <scope>NUCLEOTIDE SEQUENCE</scope>
    <source>
        <strain evidence="11">Rmic-2018</strain>
        <tissue evidence="11">Larvae</tissue>
    </source>
</reference>
<dbReference type="InterPro" id="IPR024079">
    <property type="entry name" value="MetalloPept_cat_dom_sf"/>
</dbReference>
<dbReference type="EMBL" id="JABSTU010000011">
    <property type="protein sequence ID" value="KAH8009057.1"/>
    <property type="molecule type" value="Genomic_DNA"/>
</dbReference>
<dbReference type="Gene3D" id="3.40.390.10">
    <property type="entry name" value="Collagenase (Catalytic Domain)"/>
    <property type="match status" value="2"/>
</dbReference>
<evidence type="ECO:0000256" key="6">
    <source>
        <dbReference type="ARBA" id="ARBA00022833"/>
    </source>
</evidence>
<dbReference type="Proteomes" id="UP000821866">
    <property type="component" value="Chromosome 9"/>
</dbReference>
<keyword evidence="6" id="KW-0862">Zinc</keyword>
<dbReference type="PANTHER" id="PTHR11733:SF241">
    <property type="entry name" value="GH26575P-RELATED"/>
    <property type="match status" value="1"/>
</dbReference>
<dbReference type="InterPro" id="IPR042089">
    <property type="entry name" value="Peptidase_M13_dom_2"/>
</dbReference>
<sequence length="833" mass="94731">MMTAEKTTKPMVNEGFVLQKKTVQVEVVGPPSVLVSVYRLPPYGPDDAVVSALKLFGKDVEKATAVSHTRRSEDVRPTRSIVEVEATKQNACPNVEASKGKFLTTLNIRRKKSMVDIEAKRKALSDMRSRKSITEYESRPGRLFNLGLGGASLRRTAPSTHEEASARRRDQLVLAVAVFLSVLLACALAVLLFLGHVKKVGYCITDACIEHAKRLSATINTSHDPCVDFYAFVCDGWQKNFPDISVQGKLNQDATTDTIKELEADIWKFGRPSRMYGKCLEPQHSDIYHNIFWLNTFMQAVNLDWPSRQPDASKTRPLEVMINMAANYDLNFLFRLEIATNASTGNVLIFRRRYNGVIWSDRVQNPMTLVDYARLASEQLKELQLVEYVDYEPSLLQKLEKSFTYVNSQEFQGEQTWFVLGDLDPRTESIEPGLWLKGLNNAYSNQGLSWVTDNFVVLDDPEILKRIDALFREYSEAELLIGIAWMFIQSHIWVAIGKPGLMFLDNIDKKKQLACLEFVNARFALLASSNHITHLYRTPDIRLEFVKFTEYLRAEFNNIMKKTVWVDREIRETAARKIDRILLNALPPEHFFLQRETLYGLFPGINQAAFMEIWLNSSSVYQRLQSSERFHDVYKKQRTFRRQAYAYTYLLNAVDAALVALEPPLYYPGGTFAMNYASAGTLIMREMVKSIDLGGTTIDDRGESIHWWGKSESAEYNSRLSCDLGTEPGQPPMSVLPAIPALEVSYSAFKAAAEHEVSTAGGVEDLRLQGLEAFVDKQIFFMSYCYVLCGKKDDADQRRECNVPLRHSSFFADVFKCRKGSPMNVPHKCSFFF</sequence>
<comment type="caution">
    <text evidence="11">The sequence shown here is derived from an EMBL/GenBank/DDBJ whole genome shotgun (WGS) entry which is preliminary data.</text>
</comment>
<dbReference type="GO" id="GO:0005886">
    <property type="term" value="C:plasma membrane"/>
    <property type="evidence" value="ECO:0007669"/>
    <property type="project" value="TreeGrafter"/>
</dbReference>
<dbReference type="PANTHER" id="PTHR11733">
    <property type="entry name" value="ZINC METALLOPROTEASE FAMILY M13 NEPRILYSIN-RELATED"/>
    <property type="match status" value="1"/>
</dbReference>
<evidence type="ECO:0000256" key="7">
    <source>
        <dbReference type="ARBA" id="ARBA00023049"/>
    </source>
</evidence>
<reference evidence="11" key="1">
    <citation type="journal article" date="2020" name="Cell">
        <title>Large-Scale Comparative Analyses of Tick Genomes Elucidate Their Genetic Diversity and Vector Capacities.</title>
        <authorList>
            <consortium name="Tick Genome and Microbiome Consortium (TIGMIC)"/>
            <person name="Jia N."/>
            <person name="Wang J."/>
            <person name="Shi W."/>
            <person name="Du L."/>
            <person name="Sun Y."/>
            <person name="Zhan W."/>
            <person name="Jiang J.F."/>
            <person name="Wang Q."/>
            <person name="Zhang B."/>
            <person name="Ji P."/>
            <person name="Bell-Sakyi L."/>
            <person name="Cui X.M."/>
            <person name="Yuan T.T."/>
            <person name="Jiang B.G."/>
            <person name="Yang W.F."/>
            <person name="Lam T.T."/>
            <person name="Chang Q.C."/>
            <person name="Ding S.J."/>
            <person name="Wang X.J."/>
            <person name="Zhu J.G."/>
            <person name="Ruan X.D."/>
            <person name="Zhao L."/>
            <person name="Wei J.T."/>
            <person name="Ye R.Z."/>
            <person name="Que T.C."/>
            <person name="Du C.H."/>
            <person name="Zhou Y.H."/>
            <person name="Cheng J.X."/>
            <person name="Dai P.F."/>
            <person name="Guo W.B."/>
            <person name="Han X.H."/>
            <person name="Huang E.J."/>
            <person name="Li L.F."/>
            <person name="Wei W."/>
            <person name="Gao Y.C."/>
            <person name="Liu J.Z."/>
            <person name="Shao H.Z."/>
            <person name="Wang X."/>
            <person name="Wang C.C."/>
            <person name="Yang T.C."/>
            <person name="Huo Q.B."/>
            <person name="Li W."/>
            <person name="Chen H.Y."/>
            <person name="Chen S.E."/>
            <person name="Zhou L.G."/>
            <person name="Ni X.B."/>
            <person name="Tian J.H."/>
            <person name="Sheng Y."/>
            <person name="Liu T."/>
            <person name="Pan Y.S."/>
            <person name="Xia L.Y."/>
            <person name="Li J."/>
            <person name="Zhao F."/>
            <person name="Cao W.C."/>
        </authorList>
    </citation>
    <scope>NUCLEOTIDE SEQUENCE</scope>
    <source>
        <strain evidence="11">Rmic-2018</strain>
    </source>
</reference>
<dbReference type="InterPro" id="IPR000718">
    <property type="entry name" value="Peptidase_M13"/>
</dbReference>
<evidence type="ECO:0000256" key="3">
    <source>
        <dbReference type="ARBA" id="ARBA00022670"/>
    </source>
</evidence>
<dbReference type="AlphaFoldDB" id="A0A9J6D4S1"/>
<keyword evidence="12" id="KW-1185">Reference proteome</keyword>
<evidence type="ECO:0000313" key="11">
    <source>
        <dbReference type="EMBL" id="KAH8009057.1"/>
    </source>
</evidence>
<dbReference type="PROSITE" id="PS51885">
    <property type="entry name" value="NEPRILYSIN"/>
    <property type="match status" value="1"/>
</dbReference>
<evidence type="ECO:0000256" key="5">
    <source>
        <dbReference type="ARBA" id="ARBA00022801"/>
    </source>
</evidence>
<evidence type="ECO:0000259" key="10">
    <source>
        <dbReference type="Pfam" id="PF05649"/>
    </source>
</evidence>
<accession>A0A9J6D4S1</accession>
<feature type="transmembrane region" description="Helical" evidence="8">
    <location>
        <begin position="172"/>
        <end position="194"/>
    </location>
</feature>
<dbReference type="Pfam" id="PF05649">
    <property type="entry name" value="Peptidase_M13_N"/>
    <property type="match status" value="1"/>
</dbReference>
<keyword evidence="7" id="KW-0482">Metalloprotease</keyword>
<feature type="domain" description="Peptidase M13 N-terminal" evidence="10">
    <location>
        <begin position="225"/>
        <end position="581"/>
    </location>
</feature>
<organism evidence="11 12">
    <name type="scientific">Rhipicephalus microplus</name>
    <name type="common">Cattle tick</name>
    <name type="synonym">Boophilus microplus</name>
    <dbReference type="NCBI Taxonomy" id="6941"/>
    <lineage>
        <taxon>Eukaryota</taxon>
        <taxon>Metazoa</taxon>
        <taxon>Ecdysozoa</taxon>
        <taxon>Arthropoda</taxon>
        <taxon>Chelicerata</taxon>
        <taxon>Arachnida</taxon>
        <taxon>Acari</taxon>
        <taxon>Parasitiformes</taxon>
        <taxon>Ixodida</taxon>
        <taxon>Ixodoidea</taxon>
        <taxon>Ixodidae</taxon>
        <taxon>Rhipicephalinae</taxon>
        <taxon>Rhipicephalus</taxon>
        <taxon>Boophilus</taxon>
    </lineage>
</organism>
<protein>
    <recommendedName>
        <fullName evidence="13">M13 family peptidase</fullName>
    </recommendedName>
</protein>
<keyword evidence="4" id="KW-0479">Metal-binding</keyword>
<dbReference type="GO" id="GO:0046872">
    <property type="term" value="F:metal ion binding"/>
    <property type="evidence" value="ECO:0007669"/>
    <property type="project" value="UniProtKB-KW"/>
</dbReference>
<evidence type="ECO:0000256" key="4">
    <source>
        <dbReference type="ARBA" id="ARBA00022723"/>
    </source>
</evidence>
<dbReference type="InterPro" id="IPR018497">
    <property type="entry name" value="Peptidase_M13_C"/>
</dbReference>
<keyword evidence="5" id="KW-0378">Hydrolase</keyword>
<evidence type="ECO:0000256" key="1">
    <source>
        <dbReference type="ARBA" id="ARBA00001947"/>
    </source>
</evidence>
<evidence type="ECO:0000313" key="12">
    <source>
        <dbReference type="Proteomes" id="UP000821866"/>
    </source>
</evidence>
<comment type="similarity">
    <text evidence="2">Belongs to the peptidase M13 family.</text>
</comment>
<keyword evidence="8" id="KW-0472">Membrane</keyword>